<keyword evidence="2" id="KW-0238">DNA-binding</keyword>
<evidence type="ECO:0000256" key="1">
    <source>
        <dbReference type="ARBA" id="ARBA00004123"/>
    </source>
</evidence>
<dbReference type="HOGENOM" id="CLU_020038_0_0_1"/>
<dbReference type="GO" id="GO:0000127">
    <property type="term" value="C:transcription factor TFIIIC complex"/>
    <property type="evidence" value="ECO:0007669"/>
    <property type="project" value="InterPro"/>
</dbReference>
<dbReference type="InterPro" id="IPR040454">
    <property type="entry name" value="TF_IIIC_Tfc1/Sfc1"/>
</dbReference>
<feature type="domain" description="Transcription factor IIIC subunit Tfc1/Sfc1 triple barrel" evidence="7">
    <location>
        <begin position="18"/>
        <end position="136"/>
    </location>
</feature>
<feature type="domain" description="Transcription factor IIIC subunit 5 HTH" evidence="6">
    <location>
        <begin position="188"/>
        <end position="350"/>
    </location>
</feature>
<dbReference type="InterPro" id="IPR041499">
    <property type="entry name" value="Tfc1/Sfc1_N"/>
</dbReference>
<evidence type="ECO:0000256" key="4">
    <source>
        <dbReference type="ARBA" id="ARBA00023242"/>
    </source>
</evidence>
<gene>
    <name evidence="8" type="ORF">CANTEDRAFT_125024</name>
</gene>
<sequence>MSKKVAQEFSLDLPHVMAVELPLVVNNTDKAVDMLGGKDKIAKVVNSTSKSIDEIPEETLELRLRKDRFHHPIQSITSTRERVLLKVSVPKDKLPADYEKLSLRDILDANGRQYTAKPVGIISKTHSFKTMTDFQATTKNNALVQEINENLINVQSYDQLINFFDPARFMNNQDYRNPAAYDNTDHQLPPPPVFSTIKFPFDYQYEKNPISITVKDPESGDLKVISKKSTVKLHTLMLDFNTDEIPNQAPDELVKSMQELQQMQLVPNTYNYDLLRCIEYLHELLDVKPIWLRKHLEDVVPYEFKRVLKQALPYVTYIFKNGPWRFCNVKYAVNPKTDTKFWMYQSEYFRVFSLRVKNQTLSSSEKILPRTIAMNNNRRLKISSSLVFDGTKVPTTVTFQVGDIIDKDVLKLLERANEKGSLVREVLDFQDGWINKPVIDTIRRLLRYKLNQLVKNEFIDEQRIDKILASGTGEKLDDKDDDDDDMFQDATEDVETHADETEKGDQQSSDEDGELEQDTVVGDEEEDAMDVDQPTQTEDQILRSLSKVDSVAAKKLANITELIKQEAFM</sequence>
<evidence type="ECO:0000259" key="6">
    <source>
        <dbReference type="Pfam" id="PF09734"/>
    </source>
</evidence>
<dbReference type="InterPro" id="IPR019136">
    <property type="entry name" value="TF_IIIC_su-5_HTH"/>
</dbReference>
<feature type="compositionally biased region" description="Acidic residues" evidence="5">
    <location>
        <begin position="508"/>
        <end position="530"/>
    </location>
</feature>
<dbReference type="Proteomes" id="UP000000707">
    <property type="component" value="Unassembled WGS sequence"/>
</dbReference>
<evidence type="ECO:0008006" key="10">
    <source>
        <dbReference type="Google" id="ProtNLM"/>
    </source>
</evidence>
<protein>
    <recommendedName>
        <fullName evidence="10">Transcription factor IIIC subunit 5 HTH domain-containing protein</fullName>
    </recommendedName>
</protein>
<comment type="subcellular location">
    <subcellularLocation>
        <location evidence="1">Nucleus</location>
    </subcellularLocation>
</comment>
<dbReference type="OrthoDB" id="5598268at2759"/>
<evidence type="ECO:0000256" key="3">
    <source>
        <dbReference type="ARBA" id="ARBA00023163"/>
    </source>
</evidence>
<dbReference type="InterPro" id="IPR042536">
    <property type="entry name" value="TFIIIC_tauA_Sfc1"/>
</dbReference>
<evidence type="ECO:0000313" key="9">
    <source>
        <dbReference type="Proteomes" id="UP000000707"/>
    </source>
</evidence>
<dbReference type="Pfam" id="PF17682">
    <property type="entry name" value="Tau95_N"/>
    <property type="match status" value="1"/>
</dbReference>
<dbReference type="GO" id="GO:0005634">
    <property type="term" value="C:nucleus"/>
    <property type="evidence" value="ECO:0007669"/>
    <property type="project" value="UniProtKB-SubCell"/>
</dbReference>
<name>G3B971_CANTC</name>
<keyword evidence="9" id="KW-1185">Reference proteome</keyword>
<dbReference type="GeneID" id="18249072"/>
<dbReference type="GO" id="GO:0001003">
    <property type="term" value="F:RNA polymerase III type 2 promoter sequence-specific DNA binding"/>
    <property type="evidence" value="ECO:0007669"/>
    <property type="project" value="TreeGrafter"/>
</dbReference>
<dbReference type="STRING" id="590646.G3B971"/>
<reference evidence="8 9" key="1">
    <citation type="journal article" date="2011" name="Proc. Natl. Acad. Sci. U.S.A.">
        <title>Comparative genomics of xylose-fermenting fungi for enhanced biofuel production.</title>
        <authorList>
            <person name="Wohlbach D.J."/>
            <person name="Kuo A."/>
            <person name="Sato T.K."/>
            <person name="Potts K.M."/>
            <person name="Salamov A.A."/>
            <person name="LaButti K.M."/>
            <person name="Sun H."/>
            <person name="Clum A."/>
            <person name="Pangilinan J.L."/>
            <person name="Lindquist E.A."/>
            <person name="Lucas S."/>
            <person name="Lapidus A."/>
            <person name="Jin M."/>
            <person name="Gunawan C."/>
            <person name="Balan V."/>
            <person name="Dale B.E."/>
            <person name="Jeffries T.W."/>
            <person name="Zinkel R."/>
            <person name="Barry K.W."/>
            <person name="Grigoriev I.V."/>
            <person name="Gasch A.P."/>
        </authorList>
    </citation>
    <scope>NUCLEOTIDE SEQUENCE [LARGE SCALE GENOMIC DNA]</scope>
    <source>
        <strain evidence="9">ATCC 10573 / BCRC 21748 / CBS 615 / JCM 9827 / NBRC 10315 / NRRL Y-1498 / VKM Y-70</strain>
    </source>
</reference>
<dbReference type="PANTHER" id="PTHR13230">
    <property type="entry name" value="GENERAL TRANSCRIPTION FACTOR IIIC, POLYPEPTIDE 5"/>
    <property type="match status" value="1"/>
</dbReference>
<proteinExistence type="predicted"/>
<dbReference type="PANTHER" id="PTHR13230:SF5">
    <property type="entry name" value="GENERAL TRANSCRIPTION FACTOR 3C POLYPEPTIDE 5"/>
    <property type="match status" value="1"/>
</dbReference>
<evidence type="ECO:0000256" key="2">
    <source>
        <dbReference type="ARBA" id="ARBA00023125"/>
    </source>
</evidence>
<feature type="region of interest" description="Disordered" evidence="5">
    <location>
        <begin position="493"/>
        <end position="540"/>
    </location>
</feature>
<dbReference type="AlphaFoldDB" id="G3B971"/>
<dbReference type="Pfam" id="PF09734">
    <property type="entry name" value="Tau95"/>
    <property type="match status" value="1"/>
</dbReference>
<dbReference type="GO" id="GO:0006384">
    <property type="term" value="P:transcription initiation at RNA polymerase III promoter"/>
    <property type="evidence" value="ECO:0007669"/>
    <property type="project" value="InterPro"/>
</dbReference>
<accession>G3B971</accession>
<evidence type="ECO:0000259" key="7">
    <source>
        <dbReference type="Pfam" id="PF17682"/>
    </source>
</evidence>
<dbReference type="GO" id="GO:0001002">
    <property type="term" value="F:RNA polymerase III type 1 promoter sequence-specific DNA binding"/>
    <property type="evidence" value="ECO:0007669"/>
    <property type="project" value="TreeGrafter"/>
</dbReference>
<dbReference type="KEGG" id="cten:18249072"/>
<feature type="compositionally biased region" description="Basic and acidic residues" evidence="5">
    <location>
        <begin position="494"/>
        <end position="505"/>
    </location>
</feature>
<organism evidence="9">
    <name type="scientific">Candida tenuis (strain ATCC 10573 / BCRC 21748 / CBS 615 / JCM 9827 / NBRC 10315 / NRRL Y-1498 / VKM Y-70)</name>
    <name type="common">Yeast</name>
    <name type="synonym">Yamadazyma tenuis</name>
    <dbReference type="NCBI Taxonomy" id="590646"/>
    <lineage>
        <taxon>Eukaryota</taxon>
        <taxon>Fungi</taxon>
        <taxon>Dikarya</taxon>
        <taxon>Ascomycota</taxon>
        <taxon>Saccharomycotina</taxon>
        <taxon>Pichiomycetes</taxon>
        <taxon>Debaryomycetaceae</taxon>
        <taxon>Yamadazyma</taxon>
    </lineage>
</organism>
<keyword evidence="4" id="KW-0539">Nucleus</keyword>
<evidence type="ECO:0000256" key="5">
    <source>
        <dbReference type="SAM" id="MobiDB-lite"/>
    </source>
</evidence>
<dbReference type="EMBL" id="GL996527">
    <property type="protein sequence ID" value="EGV61828.1"/>
    <property type="molecule type" value="Genomic_DNA"/>
</dbReference>
<keyword evidence="3" id="KW-0804">Transcription</keyword>
<dbReference type="Gene3D" id="3.30.200.160">
    <property type="entry name" value="TFIIIC, subcomplex tauA, subunit Sfc1, barrel domain"/>
    <property type="match status" value="1"/>
</dbReference>
<dbReference type="eggNOG" id="KOG2473">
    <property type="taxonomic scope" value="Eukaryota"/>
</dbReference>
<evidence type="ECO:0000313" key="8">
    <source>
        <dbReference type="EMBL" id="EGV61828.1"/>
    </source>
</evidence>